<reference evidence="4 5" key="1">
    <citation type="submission" date="2016-12" db="EMBL/GenBank/DDBJ databases">
        <title>Complete genome sequence of Microbacterium aurum KACC 15219.</title>
        <authorList>
            <person name="Jung Y."/>
            <person name="Shin J.-H."/>
            <person name="Lee Y.-J."/>
            <person name="Yi H."/>
            <person name="Bahn Y.-S."/>
            <person name="Kim J.F."/>
            <person name="Lee D.-W."/>
        </authorList>
    </citation>
    <scope>NUCLEOTIDE SEQUENCE [LARGE SCALE GENOMIC DNA]</scope>
    <source>
        <strain evidence="4 5">KACC 15219</strain>
    </source>
</reference>
<evidence type="ECO:0000256" key="2">
    <source>
        <dbReference type="ARBA" id="ARBA00022649"/>
    </source>
</evidence>
<sequence length="195" mass="21272">MATRNTDGGSLTRFLRGIVTLFTAPGRQAPQRTPERPARAQTAQATASVRDIAPGSAGDTATIEIDPPDRRGLRITYAPDLDGEPDAGEVVWTWVPYAERDGRGKDRPVLVIGRQSEDRVYAVKLTSIAHDGDRDFLPIGSGGWDSKGRPSWVDIDQLYSVHTAGMRREASALDLERFAVVARALQLRYGWTVGG</sequence>
<feature type="region of interest" description="Disordered" evidence="3">
    <location>
        <begin position="24"/>
        <end position="48"/>
    </location>
</feature>
<evidence type="ECO:0000313" key="5">
    <source>
        <dbReference type="Proteomes" id="UP000187185"/>
    </source>
</evidence>
<dbReference type="STRING" id="36805.BOH66_09880"/>
<keyword evidence="2" id="KW-1277">Toxin-antitoxin system</keyword>
<dbReference type="EMBL" id="CP018762">
    <property type="protein sequence ID" value="APZ34513.1"/>
    <property type="molecule type" value="Genomic_DNA"/>
</dbReference>
<evidence type="ECO:0000313" key="4">
    <source>
        <dbReference type="EMBL" id="APZ34513.1"/>
    </source>
</evidence>
<organism evidence="4 5">
    <name type="scientific">Microbacterium aurum</name>
    <dbReference type="NCBI Taxonomy" id="36805"/>
    <lineage>
        <taxon>Bacteria</taxon>
        <taxon>Bacillati</taxon>
        <taxon>Actinomycetota</taxon>
        <taxon>Actinomycetes</taxon>
        <taxon>Micrococcales</taxon>
        <taxon>Microbacteriaceae</taxon>
        <taxon>Microbacterium</taxon>
    </lineage>
</organism>
<dbReference type="GO" id="GO:0003677">
    <property type="term" value="F:DNA binding"/>
    <property type="evidence" value="ECO:0007669"/>
    <property type="project" value="InterPro"/>
</dbReference>
<keyword evidence="5" id="KW-1185">Reference proteome</keyword>
<proteinExistence type="inferred from homology"/>
<gene>
    <name evidence="4" type="ORF">BOH66_09880</name>
</gene>
<dbReference type="OrthoDB" id="5184628at2"/>
<name>A0A1P8U8T1_9MICO</name>
<evidence type="ECO:0000256" key="3">
    <source>
        <dbReference type="SAM" id="MobiDB-lite"/>
    </source>
</evidence>
<dbReference type="InterPro" id="IPR003477">
    <property type="entry name" value="PemK-like"/>
</dbReference>
<dbReference type="InterPro" id="IPR011067">
    <property type="entry name" value="Plasmid_toxin/cell-grow_inhib"/>
</dbReference>
<accession>A0A1P8U8T1</accession>
<dbReference type="KEGG" id="maur:BOH66_09880"/>
<protein>
    <submittedName>
        <fullName evidence="4">PemK domain-containing protein</fullName>
    </submittedName>
</protein>
<dbReference type="AlphaFoldDB" id="A0A1P8U8T1"/>
<dbReference type="Gene3D" id="2.30.30.110">
    <property type="match status" value="1"/>
</dbReference>
<evidence type="ECO:0000256" key="1">
    <source>
        <dbReference type="ARBA" id="ARBA00007521"/>
    </source>
</evidence>
<dbReference type="RefSeq" id="WP_076690825.1">
    <property type="nucleotide sequence ID" value="NZ_CP018762.1"/>
</dbReference>
<comment type="similarity">
    <text evidence="1">Belongs to the PemK/MazF family.</text>
</comment>
<dbReference type="Pfam" id="PF02452">
    <property type="entry name" value="PemK_toxin"/>
    <property type="match status" value="1"/>
</dbReference>
<dbReference type="SUPFAM" id="SSF50118">
    <property type="entry name" value="Cell growth inhibitor/plasmid maintenance toxic component"/>
    <property type="match status" value="1"/>
</dbReference>
<dbReference type="Proteomes" id="UP000187185">
    <property type="component" value="Chromosome"/>
</dbReference>